<name>G7VF44_9CREN</name>
<accession>G7VF44</accession>
<proteinExistence type="predicted"/>
<keyword evidence="2" id="KW-1185">Reference proteome</keyword>
<gene>
    <name evidence="1" type="ORF">P186_0199</name>
</gene>
<dbReference type="AlphaFoldDB" id="G7VF44"/>
<dbReference type="EMBL" id="CP003098">
    <property type="protein sequence ID" value="AET31660.1"/>
    <property type="molecule type" value="Genomic_DNA"/>
</dbReference>
<dbReference type="KEGG" id="pyr:P186_0199"/>
<dbReference type="Proteomes" id="UP000005867">
    <property type="component" value="Chromosome"/>
</dbReference>
<reference evidence="1 2" key="1">
    <citation type="journal article" date="2012" name="J. Bacteriol.">
        <title>Complete genome sequence of strain 1860, a crenarchaeon of the genus pyrobaculum able to grow with various electron acceptors.</title>
        <authorList>
            <person name="Mardanov A.V."/>
            <person name="Gumerov V.M."/>
            <person name="Slobodkina G.B."/>
            <person name="Beletsky A.V."/>
            <person name="Bonch-Osmolovskaya E.A."/>
            <person name="Ravin N.V."/>
            <person name="Skryabin K.G."/>
        </authorList>
    </citation>
    <scope>NUCLEOTIDE SEQUENCE [LARGE SCALE GENOMIC DNA]</scope>
    <source>
        <strain evidence="1 2">1860</strain>
    </source>
</reference>
<dbReference type="HOGENOM" id="CLU_3021112_0_0_2"/>
<evidence type="ECO:0000313" key="2">
    <source>
        <dbReference type="Proteomes" id="UP000005867"/>
    </source>
</evidence>
<organism evidence="1 2">
    <name type="scientific">Pyrobaculum ferrireducens</name>
    <dbReference type="NCBI Taxonomy" id="1104324"/>
    <lineage>
        <taxon>Archaea</taxon>
        <taxon>Thermoproteota</taxon>
        <taxon>Thermoprotei</taxon>
        <taxon>Thermoproteales</taxon>
        <taxon>Thermoproteaceae</taxon>
        <taxon>Pyrobaculum</taxon>
    </lineage>
</organism>
<dbReference type="STRING" id="1104324.P186_0199"/>
<sequence length="55" mass="5749">MAVKLASGCGYLEFLISFSADASEVLGIDYVDVLIPTDDLPYVPGGVGEADIRQG</sequence>
<evidence type="ECO:0000313" key="1">
    <source>
        <dbReference type="EMBL" id="AET31660.1"/>
    </source>
</evidence>
<protein>
    <submittedName>
        <fullName evidence="1">Uncharacterized protein</fullName>
    </submittedName>
</protein>
<dbReference type="BioCyc" id="PSP1104324:GJSN-192-MONOMER"/>